<dbReference type="OrthoDB" id="27934at2759"/>
<feature type="compositionally biased region" description="Basic and acidic residues" evidence="2">
    <location>
        <begin position="25"/>
        <end position="39"/>
    </location>
</feature>
<evidence type="ECO:0000256" key="4">
    <source>
        <dbReference type="SAM" id="SignalP"/>
    </source>
</evidence>
<dbReference type="AlphaFoldDB" id="A0A8I6S8B3"/>
<organism evidence="5 6">
    <name type="scientific">Cimex lectularius</name>
    <name type="common">Bed bug</name>
    <name type="synonym">Acanthia lectularia</name>
    <dbReference type="NCBI Taxonomy" id="79782"/>
    <lineage>
        <taxon>Eukaryota</taxon>
        <taxon>Metazoa</taxon>
        <taxon>Ecdysozoa</taxon>
        <taxon>Arthropoda</taxon>
        <taxon>Hexapoda</taxon>
        <taxon>Insecta</taxon>
        <taxon>Pterygota</taxon>
        <taxon>Neoptera</taxon>
        <taxon>Paraneoptera</taxon>
        <taxon>Hemiptera</taxon>
        <taxon>Heteroptera</taxon>
        <taxon>Panheteroptera</taxon>
        <taxon>Cimicomorpha</taxon>
        <taxon>Cimicidae</taxon>
        <taxon>Cimex</taxon>
    </lineage>
</organism>
<feature type="transmembrane region" description="Helical" evidence="3">
    <location>
        <begin position="702"/>
        <end position="722"/>
    </location>
</feature>
<reference evidence="5" key="1">
    <citation type="submission" date="2022-01" db="UniProtKB">
        <authorList>
            <consortium name="EnsemblMetazoa"/>
        </authorList>
    </citation>
    <scope>IDENTIFICATION</scope>
</reference>
<evidence type="ECO:0000256" key="3">
    <source>
        <dbReference type="SAM" id="Phobius"/>
    </source>
</evidence>
<dbReference type="PANTHER" id="PTHR11102:SF147">
    <property type="entry name" value="SEL1L ADAPTOR SUBUNIT OF ERAD E3 UBIQUITIN LIGASE"/>
    <property type="match status" value="1"/>
</dbReference>
<keyword evidence="3" id="KW-1133">Transmembrane helix</keyword>
<comment type="similarity">
    <text evidence="1">Belongs to the sel-1 family.</text>
</comment>
<dbReference type="Proteomes" id="UP000494040">
    <property type="component" value="Unassembled WGS sequence"/>
</dbReference>
<dbReference type="Pfam" id="PF08238">
    <property type="entry name" value="Sel1"/>
    <property type="match status" value="9"/>
</dbReference>
<dbReference type="RefSeq" id="XP_014259317.1">
    <property type="nucleotide sequence ID" value="XM_014403831.2"/>
</dbReference>
<feature type="chain" id="PRO_5035154681" evidence="4">
    <location>
        <begin position="23"/>
        <end position="730"/>
    </location>
</feature>
<dbReference type="SUPFAM" id="SSF81901">
    <property type="entry name" value="HCP-like"/>
    <property type="match status" value="3"/>
</dbReference>
<keyword evidence="4" id="KW-0732">Signal</keyword>
<name>A0A8I6S8B3_CIMLE</name>
<feature type="signal peptide" evidence="4">
    <location>
        <begin position="1"/>
        <end position="22"/>
    </location>
</feature>
<feature type="region of interest" description="Disordered" evidence="2">
    <location>
        <begin position="25"/>
        <end position="50"/>
    </location>
</feature>
<sequence length="730" mass="80395">MGKKRILLFLLFYAALTGVALSKDVRKPPAEPETEKESAENQDDQAGDKITFPDDFDAYYKIDLAKSALEKLKLKFEIERHNLFRHLQSVEGQKLNEKAGAAVAEAAASGQNGDQEPADSGVSPADLDKEATTTESTPEPEENGSDLFKQAQAILKSSKGNKKMAYELLAQASEVGNTAAKIKLAWGRLFGNHIPQNIYAAKETFTELADRGVPDAHTGLGFLYAAGIGVNSSNAEAVVHYMIGALGGSTWARMALGYRYWAHIALNGNCEKPLAFYRLVATEVAKDVQMSGGTIIQRVRLLDEVDNPGYNSGIIDNDLIEYYQLLAEKGEVQSQVGLGQLHYQGGRGVVQDYQKALHYFLQAADAGSAVALGFLGRIYLEGSEMVKADNATAYKYFKKAADMGNPVGQSGLGLMYLEGRGVDKDYSKALKYFSLAADQGWVDAQLQLGVMHFGGLGVKRDFKLANKFFTLASQSGNVLAFFNLAQMHATGTGIMRSCSTALELYKNVAERGKWGEMLMEANLLYRNGKFAEAFIHYAFLSELGYEVAQSNAAHMLDRGDVSFSDVDGSDNYVRARIYWGRAAGQGYSPAQVKLGDYYYYGLGTNVDYEIAAMHYRMASDQQQNAQAMFNLGYMHEQGLGMQQDMHLAKRCYDMAAEASTDAKIPVALALMKLSVISALKYLEDTSWSSWLFSFSFHFYLKAYWDLYLVSMLVGILGIVIYFRRPPPGAR</sequence>
<dbReference type="InterPro" id="IPR011990">
    <property type="entry name" value="TPR-like_helical_dom_sf"/>
</dbReference>
<evidence type="ECO:0000256" key="1">
    <source>
        <dbReference type="ARBA" id="ARBA00038101"/>
    </source>
</evidence>
<dbReference type="EnsemblMetazoa" id="XM_014403831.2">
    <property type="protein sequence ID" value="XP_014259317.1"/>
    <property type="gene ID" value="LOC106672420"/>
</dbReference>
<feature type="region of interest" description="Disordered" evidence="2">
    <location>
        <begin position="101"/>
        <end position="147"/>
    </location>
</feature>
<proteinExistence type="inferred from homology"/>
<evidence type="ECO:0000313" key="6">
    <source>
        <dbReference type="Proteomes" id="UP000494040"/>
    </source>
</evidence>
<evidence type="ECO:0000313" key="5">
    <source>
        <dbReference type="EnsemblMetazoa" id="XP_014259317.1"/>
    </source>
</evidence>
<dbReference type="PANTHER" id="PTHR11102">
    <property type="entry name" value="SEL-1-LIKE PROTEIN"/>
    <property type="match status" value="1"/>
</dbReference>
<dbReference type="Gene3D" id="1.25.40.10">
    <property type="entry name" value="Tetratricopeptide repeat domain"/>
    <property type="match status" value="4"/>
</dbReference>
<accession>A0A8I6S8B3</accession>
<keyword evidence="3" id="KW-0472">Membrane</keyword>
<dbReference type="GeneID" id="106672420"/>
<keyword evidence="3" id="KW-0812">Transmembrane</keyword>
<dbReference type="SMART" id="SM00671">
    <property type="entry name" value="SEL1"/>
    <property type="match status" value="10"/>
</dbReference>
<dbReference type="KEGG" id="clec:106672420"/>
<dbReference type="InterPro" id="IPR006597">
    <property type="entry name" value="Sel1-like"/>
</dbReference>
<dbReference type="OMA" id="DRSFSEW"/>
<keyword evidence="6" id="KW-1185">Reference proteome</keyword>
<protein>
    <submittedName>
        <fullName evidence="5">Uncharacterized protein</fullName>
    </submittedName>
</protein>
<evidence type="ECO:0000256" key="2">
    <source>
        <dbReference type="SAM" id="MobiDB-lite"/>
    </source>
</evidence>
<dbReference type="GO" id="GO:0036503">
    <property type="term" value="P:ERAD pathway"/>
    <property type="evidence" value="ECO:0007669"/>
    <property type="project" value="TreeGrafter"/>
</dbReference>
<dbReference type="InterPro" id="IPR050767">
    <property type="entry name" value="Sel1_AlgK"/>
</dbReference>
<dbReference type="GO" id="GO:0005789">
    <property type="term" value="C:endoplasmic reticulum membrane"/>
    <property type="evidence" value="ECO:0007669"/>
    <property type="project" value="TreeGrafter"/>
</dbReference>